<feature type="region of interest" description="Disordered" evidence="1">
    <location>
        <begin position="36"/>
        <end position="56"/>
    </location>
</feature>
<evidence type="ECO:0000256" key="1">
    <source>
        <dbReference type="SAM" id="MobiDB-lite"/>
    </source>
</evidence>
<evidence type="ECO:0000259" key="2">
    <source>
        <dbReference type="Pfam" id="PF23343"/>
    </source>
</evidence>
<gene>
    <name evidence="3" type="ORF">SDC9_57709</name>
</gene>
<accession>A0A644X5D1</accession>
<dbReference type="AlphaFoldDB" id="A0A644X5D1"/>
<reference evidence="3" key="1">
    <citation type="submission" date="2019-08" db="EMBL/GenBank/DDBJ databases">
        <authorList>
            <person name="Kucharzyk K."/>
            <person name="Murdoch R.W."/>
            <person name="Higgins S."/>
            <person name="Loffler F."/>
        </authorList>
    </citation>
    <scope>NUCLEOTIDE SEQUENCE</scope>
</reference>
<sequence>MFIRGKTKKIRKKKHVKTKESLEILKASFYPVYDDVEKSKSRKQKNKQSKKEQKDWNEKNSKEYFFEKAHCNFDTTDYVWHTTFSDEHRPSTVEEAERIFRNLMISINRYRRKIGLERARYMAVIEFGDSGKIHWHILMDGDLHRDILETFWKKGTSNVDRLQQDEEGIRKLCKYMLKDPKGKKRYKCSRGNLEEPPAPTINDNKFTKREMIKMATNPPTKEEIGRWYPGYTLTKFDIKVDDVYGGVYMNIEMRRYVKNENIIYKDVGKVNK</sequence>
<dbReference type="InterPro" id="IPR056906">
    <property type="entry name" value="ORF2/G2P_dom"/>
</dbReference>
<proteinExistence type="predicted"/>
<protein>
    <recommendedName>
        <fullName evidence="2">Replication-associated protein ORF2/G2P domain-containing protein</fullName>
    </recommendedName>
</protein>
<evidence type="ECO:0000313" key="3">
    <source>
        <dbReference type="EMBL" id="MPM11366.1"/>
    </source>
</evidence>
<name>A0A644X5D1_9ZZZZ</name>
<comment type="caution">
    <text evidence="3">The sequence shown here is derived from an EMBL/GenBank/DDBJ whole genome shotgun (WGS) entry which is preliminary data.</text>
</comment>
<organism evidence="3">
    <name type="scientific">bioreactor metagenome</name>
    <dbReference type="NCBI Taxonomy" id="1076179"/>
    <lineage>
        <taxon>unclassified sequences</taxon>
        <taxon>metagenomes</taxon>
        <taxon>ecological metagenomes</taxon>
    </lineage>
</organism>
<feature type="domain" description="Replication-associated protein ORF2/G2P" evidence="2">
    <location>
        <begin position="83"/>
        <end position="179"/>
    </location>
</feature>
<dbReference type="Pfam" id="PF23343">
    <property type="entry name" value="REP_ORF2-G2P"/>
    <property type="match status" value="1"/>
</dbReference>
<dbReference type="EMBL" id="VSSQ01001821">
    <property type="protein sequence ID" value="MPM11366.1"/>
    <property type="molecule type" value="Genomic_DNA"/>
</dbReference>